<evidence type="ECO:0000313" key="1">
    <source>
        <dbReference type="EMBL" id="KVH92783.1"/>
    </source>
</evidence>
<dbReference type="Proteomes" id="UP000243975">
    <property type="component" value="Unassembled WGS sequence"/>
</dbReference>
<organism evidence="1 2">
    <name type="scientific">Cynara cardunculus var. scolymus</name>
    <name type="common">Globe artichoke</name>
    <name type="synonym">Cynara scolymus</name>
    <dbReference type="NCBI Taxonomy" id="59895"/>
    <lineage>
        <taxon>Eukaryota</taxon>
        <taxon>Viridiplantae</taxon>
        <taxon>Streptophyta</taxon>
        <taxon>Embryophyta</taxon>
        <taxon>Tracheophyta</taxon>
        <taxon>Spermatophyta</taxon>
        <taxon>Magnoliopsida</taxon>
        <taxon>eudicotyledons</taxon>
        <taxon>Gunneridae</taxon>
        <taxon>Pentapetalae</taxon>
        <taxon>asterids</taxon>
        <taxon>campanulids</taxon>
        <taxon>Asterales</taxon>
        <taxon>Asteraceae</taxon>
        <taxon>Carduoideae</taxon>
        <taxon>Cardueae</taxon>
        <taxon>Carduinae</taxon>
        <taxon>Cynara</taxon>
    </lineage>
</organism>
<keyword evidence="2" id="KW-1185">Reference proteome</keyword>
<sequence length="77" mass="8748">MKMIGLHIKESYGKLTDGWKNLAYGIDSFGYEASCRNLEINTVGRIWPNACSSNPRWSKSQQKVSFCEPNTIGCIFR</sequence>
<dbReference type="AlphaFoldDB" id="A0A103XLC1"/>
<comment type="caution">
    <text evidence="1">The sequence shown here is derived from an EMBL/GenBank/DDBJ whole genome shotgun (WGS) entry which is preliminary data.</text>
</comment>
<dbReference type="EMBL" id="LEKV01004804">
    <property type="protein sequence ID" value="KVH92783.1"/>
    <property type="molecule type" value="Genomic_DNA"/>
</dbReference>
<proteinExistence type="predicted"/>
<accession>A0A103XLC1</accession>
<protein>
    <submittedName>
        <fullName evidence="1">Uncharacterized protein</fullName>
    </submittedName>
</protein>
<reference evidence="1 2" key="1">
    <citation type="journal article" date="2016" name="Sci. Rep.">
        <title>The genome sequence of the outbreeding globe artichoke constructed de novo incorporating a phase-aware low-pass sequencing strategy of F1 progeny.</title>
        <authorList>
            <person name="Scaglione D."/>
            <person name="Reyes-Chin-Wo S."/>
            <person name="Acquadro A."/>
            <person name="Froenicke L."/>
            <person name="Portis E."/>
            <person name="Beitel C."/>
            <person name="Tirone M."/>
            <person name="Mauro R."/>
            <person name="Lo Monaco A."/>
            <person name="Mauromicale G."/>
            <person name="Faccioli P."/>
            <person name="Cattivelli L."/>
            <person name="Rieseberg L."/>
            <person name="Michelmore R."/>
            <person name="Lanteri S."/>
        </authorList>
    </citation>
    <scope>NUCLEOTIDE SEQUENCE [LARGE SCALE GENOMIC DNA]</scope>
    <source>
        <strain evidence="1">2C</strain>
    </source>
</reference>
<evidence type="ECO:0000313" key="2">
    <source>
        <dbReference type="Proteomes" id="UP000243975"/>
    </source>
</evidence>
<gene>
    <name evidence="1" type="ORF">Ccrd_005118</name>
</gene>
<name>A0A103XLC1_CYNCS</name>
<dbReference type="Gramene" id="KVH92783">
    <property type="protein sequence ID" value="KVH92783"/>
    <property type="gene ID" value="Ccrd_005118"/>
</dbReference>